<dbReference type="EMBL" id="ML208394">
    <property type="protein sequence ID" value="TFK66770.1"/>
    <property type="molecule type" value="Genomic_DNA"/>
</dbReference>
<name>A0ACD3AMR4_9AGAR</name>
<reference evidence="1 2" key="1">
    <citation type="journal article" date="2019" name="Nat. Ecol. Evol.">
        <title>Megaphylogeny resolves global patterns of mushroom evolution.</title>
        <authorList>
            <person name="Varga T."/>
            <person name="Krizsan K."/>
            <person name="Foldi C."/>
            <person name="Dima B."/>
            <person name="Sanchez-Garcia M."/>
            <person name="Sanchez-Ramirez S."/>
            <person name="Szollosi G.J."/>
            <person name="Szarkandi J.G."/>
            <person name="Papp V."/>
            <person name="Albert L."/>
            <person name="Andreopoulos W."/>
            <person name="Angelini C."/>
            <person name="Antonin V."/>
            <person name="Barry K.W."/>
            <person name="Bougher N.L."/>
            <person name="Buchanan P."/>
            <person name="Buyck B."/>
            <person name="Bense V."/>
            <person name="Catcheside P."/>
            <person name="Chovatia M."/>
            <person name="Cooper J."/>
            <person name="Damon W."/>
            <person name="Desjardin D."/>
            <person name="Finy P."/>
            <person name="Geml J."/>
            <person name="Haridas S."/>
            <person name="Hughes K."/>
            <person name="Justo A."/>
            <person name="Karasinski D."/>
            <person name="Kautmanova I."/>
            <person name="Kiss B."/>
            <person name="Kocsube S."/>
            <person name="Kotiranta H."/>
            <person name="LaButti K.M."/>
            <person name="Lechner B.E."/>
            <person name="Liimatainen K."/>
            <person name="Lipzen A."/>
            <person name="Lukacs Z."/>
            <person name="Mihaltcheva S."/>
            <person name="Morgado L.N."/>
            <person name="Niskanen T."/>
            <person name="Noordeloos M.E."/>
            <person name="Ohm R.A."/>
            <person name="Ortiz-Santana B."/>
            <person name="Ovrebo C."/>
            <person name="Racz N."/>
            <person name="Riley R."/>
            <person name="Savchenko A."/>
            <person name="Shiryaev A."/>
            <person name="Soop K."/>
            <person name="Spirin V."/>
            <person name="Szebenyi C."/>
            <person name="Tomsovsky M."/>
            <person name="Tulloss R.E."/>
            <person name="Uehling J."/>
            <person name="Grigoriev I.V."/>
            <person name="Vagvolgyi C."/>
            <person name="Papp T."/>
            <person name="Martin F.M."/>
            <person name="Miettinen O."/>
            <person name="Hibbett D.S."/>
            <person name="Nagy L.G."/>
        </authorList>
    </citation>
    <scope>NUCLEOTIDE SEQUENCE [LARGE SCALE GENOMIC DNA]</scope>
    <source>
        <strain evidence="1 2">NL-1719</strain>
    </source>
</reference>
<dbReference type="Proteomes" id="UP000308600">
    <property type="component" value="Unassembled WGS sequence"/>
</dbReference>
<organism evidence="1 2">
    <name type="scientific">Pluteus cervinus</name>
    <dbReference type="NCBI Taxonomy" id="181527"/>
    <lineage>
        <taxon>Eukaryota</taxon>
        <taxon>Fungi</taxon>
        <taxon>Dikarya</taxon>
        <taxon>Basidiomycota</taxon>
        <taxon>Agaricomycotina</taxon>
        <taxon>Agaricomycetes</taxon>
        <taxon>Agaricomycetidae</taxon>
        <taxon>Agaricales</taxon>
        <taxon>Pluteineae</taxon>
        <taxon>Pluteaceae</taxon>
        <taxon>Pluteus</taxon>
    </lineage>
</organism>
<sequence>MDKEIRALKHRIWKLRTSRQGTNNALARRLVSKEQNLRMRIRAVRSSRNALAPVNQLPLEIFTEIFVWLQTCVVSDPELDPDQIIRWIPATHVCRHWRSLAFSSKTLWTVIPTFHKAYTKLASQLSYPMPVFVTGYDEIEREGIEAFFPLLQRARKVTAGSGSADLLGEALQSTPEKFPCLQEIDFFAFGIGDSHETSPFPKSLKSISLWHSIVQWHWFANLEQLTHLSLDCCHLQVTVDSFVDYMLQLPSLSSLDVHDNFTDDPNATSRRQDSPRLRLRHLVLGRRVLHTIKLLSSVELQGDYTLQVIVAGPPDDSKALFETIDRHLQLSGRIIRMAELDYEDRRFLKLSCFDDHFSSAFLRIEVEDVDKPAAESWSNQMAAFPSDRLQRFATNVLVNEAAWQRASFRFKNLRELVVIDDDSAQAFLMYWAADIEVARHSNNWDSISFPALKMITFANLNIWNAPEVEKIICTTFPERAKRGYEVQELTFAGGDMTYDDGEGTVDVAGRLRTALEGVVEVMVTG</sequence>
<proteinExistence type="predicted"/>
<evidence type="ECO:0000313" key="2">
    <source>
        <dbReference type="Proteomes" id="UP000308600"/>
    </source>
</evidence>
<evidence type="ECO:0000313" key="1">
    <source>
        <dbReference type="EMBL" id="TFK66770.1"/>
    </source>
</evidence>
<protein>
    <submittedName>
        <fullName evidence="1">Uncharacterized protein</fullName>
    </submittedName>
</protein>
<accession>A0ACD3AMR4</accession>
<gene>
    <name evidence="1" type="ORF">BDN72DRAFT_843776</name>
</gene>
<keyword evidence="2" id="KW-1185">Reference proteome</keyword>